<comment type="caution">
    <text evidence="1">The sequence shown here is derived from an EMBL/GenBank/DDBJ whole genome shotgun (WGS) entry which is preliminary data.</text>
</comment>
<dbReference type="Proteomes" id="UP000789901">
    <property type="component" value="Unassembled WGS sequence"/>
</dbReference>
<keyword evidence="2" id="KW-1185">Reference proteome</keyword>
<evidence type="ECO:0000313" key="2">
    <source>
        <dbReference type="Proteomes" id="UP000789901"/>
    </source>
</evidence>
<name>A0ABN7WUP5_GIGMA</name>
<gene>
    <name evidence="1" type="ORF">GMARGA_LOCUS35369</name>
</gene>
<dbReference type="EMBL" id="CAJVQB010065508">
    <property type="protein sequence ID" value="CAG8841324.1"/>
    <property type="molecule type" value="Genomic_DNA"/>
</dbReference>
<proteinExistence type="predicted"/>
<evidence type="ECO:0000313" key="1">
    <source>
        <dbReference type="EMBL" id="CAG8841324.1"/>
    </source>
</evidence>
<organism evidence="1 2">
    <name type="scientific">Gigaspora margarita</name>
    <dbReference type="NCBI Taxonomy" id="4874"/>
    <lineage>
        <taxon>Eukaryota</taxon>
        <taxon>Fungi</taxon>
        <taxon>Fungi incertae sedis</taxon>
        <taxon>Mucoromycota</taxon>
        <taxon>Glomeromycotina</taxon>
        <taxon>Glomeromycetes</taxon>
        <taxon>Diversisporales</taxon>
        <taxon>Gigasporaceae</taxon>
        <taxon>Gigaspora</taxon>
    </lineage>
</organism>
<feature type="non-terminal residue" evidence="1">
    <location>
        <position position="1"/>
    </location>
</feature>
<reference evidence="1 2" key="1">
    <citation type="submission" date="2021-06" db="EMBL/GenBank/DDBJ databases">
        <authorList>
            <person name="Kallberg Y."/>
            <person name="Tangrot J."/>
            <person name="Rosling A."/>
        </authorList>
    </citation>
    <scope>NUCLEOTIDE SEQUENCE [LARGE SCALE GENOMIC DNA]</scope>
    <source>
        <strain evidence="1 2">120-4 pot B 10/14</strain>
    </source>
</reference>
<feature type="non-terminal residue" evidence="1">
    <location>
        <position position="48"/>
    </location>
</feature>
<accession>A0ABN7WUP5</accession>
<sequence length="48" mass="5605">SYRELAENVADIKKKLEILKAKKEFNNMLNKALSIHLDYIDQILSLKT</sequence>
<protein>
    <submittedName>
        <fullName evidence="1">5140_t:CDS:1</fullName>
    </submittedName>
</protein>